<evidence type="ECO:0008006" key="3">
    <source>
        <dbReference type="Google" id="ProtNLM"/>
    </source>
</evidence>
<organism evidence="1 2">
    <name type="scientific">Finegoldia magna (strain ATCC 29328 / DSM 20472 / WAL 2508)</name>
    <name type="common">Peptostreptococcus magnus</name>
    <dbReference type="NCBI Taxonomy" id="334413"/>
    <lineage>
        <taxon>Bacteria</taxon>
        <taxon>Bacillati</taxon>
        <taxon>Bacillota</taxon>
        <taxon>Tissierellia</taxon>
        <taxon>Tissierellales</taxon>
        <taxon>Peptoniphilaceae</taxon>
        <taxon>Finegoldia</taxon>
    </lineage>
</organism>
<proteinExistence type="predicted"/>
<geneLocation type="plasmid" evidence="1 2">
    <name>pFMC</name>
</geneLocation>
<keyword evidence="2" id="KW-1185">Reference proteome</keyword>
<sequence>MPIYYIHNKEIKGRKTMTETLELKDIAKLMKKEMKIKYPDIKISAKTKNGFIWVTLFLKEEDYRAFDYYELSDKDKRFVINKLDIGCIEHNLDRIRGYLSEASVLNQKGQEIVDSINIFLEQYNYDNSDVMRDYFDFGFASNIDYEFV</sequence>
<dbReference type="KEGG" id="fma:FMG_P0023"/>
<gene>
    <name evidence="1" type="ordered locus">FMG_P0023</name>
</gene>
<keyword evidence="1" id="KW-0614">Plasmid</keyword>
<evidence type="ECO:0000313" key="2">
    <source>
        <dbReference type="Proteomes" id="UP000001319"/>
    </source>
</evidence>
<evidence type="ECO:0000313" key="1">
    <source>
        <dbReference type="EMBL" id="BAG09072.1"/>
    </source>
</evidence>
<dbReference type="AlphaFoldDB" id="B0S481"/>
<dbReference type="Proteomes" id="UP000001319">
    <property type="component" value="Plasmid pFMC"/>
</dbReference>
<dbReference type="EMBL" id="AP008972">
    <property type="protein sequence ID" value="BAG09072.1"/>
    <property type="molecule type" value="Genomic_DNA"/>
</dbReference>
<protein>
    <recommendedName>
        <fullName evidence="3">Large polyvalent protein associated domain-containing protein</fullName>
    </recommendedName>
</protein>
<name>B0S481_FINM2</name>
<dbReference type="HOGENOM" id="CLU_1756103_0_0_9"/>
<reference evidence="1 2" key="1">
    <citation type="journal article" date="2008" name="DNA Res.">
        <title>Complete genome sequence of Finegoldia magna, an anaerobic opportunistic pathogen.</title>
        <authorList>
            <person name="Goto T."/>
            <person name="Yamashita A."/>
            <person name="Hirakawa H."/>
            <person name="Matsutani M."/>
            <person name="Todo K."/>
            <person name="Ohshima K."/>
            <person name="Toh H."/>
            <person name="Miyamoto K."/>
            <person name="Kuhara S."/>
            <person name="Hattori M."/>
            <person name="Shimizu T."/>
            <person name="Akimoto S."/>
        </authorList>
    </citation>
    <scope>NUCLEOTIDE SEQUENCE [LARGE SCALE GENOMIC DNA]</scope>
    <source>
        <strain evidence="2">ATCC 29328 / DSM 20472 / WAL 2508</strain>
        <plasmid evidence="1 2">pFMC</plasmid>
    </source>
</reference>
<accession>B0S481</accession>